<name>A0ABR0EN97_ZASCE</name>
<dbReference type="InterPro" id="IPR036188">
    <property type="entry name" value="FAD/NAD-bd_sf"/>
</dbReference>
<keyword evidence="1" id="KW-0285">Flavoprotein</keyword>
<dbReference type="PRINTS" id="PR00420">
    <property type="entry name" value="RNGMNOXGNASE"/>
</dbReference>
<dbReference type="PANTHER" id="PTHR46865">
    <property type="entry name" value="OXIDOREDUCTASE-RELATED"/>
    <property type="match status" value="1"/>
</dbReference>
<evidence type="ECO:0000259" key="4">
    <source>
        <dbReference type="Pfam" id="PF01494"/>
    </source>
</evidence>
<evidence type="ECO:0000256" key="3">
    <source>
        <dbReference type="ARBA" id="ARBA00023002"/>
    </source>
</evidence>
<dbReference type="SUPFAM" id="SSF51905">
    <property type="entry name" value="FAD/NAD(P)-binding domain"/>
    <property type="match status" value="1"/>
</dbReference>
<evidence type="ECO:0000313" key="5">
    <source>
        <dbReference type="EMBL" id="KAK4502736.1"/>
    </source>
</evidence>
<dbReference type="InterPro" id="IPR002938">
    <property type="entry name" value="FAD-bd"/>
</dbReference>
<feature type="domain" description="FAD-binding" evidence="4">
    <location>
        <begin position="8"/>
        <end position="325"/>
    </location>
</feature>
<protein>
    <recommendedName>
        <fullName evidence="4">FAD-binding domain-containing protein</fullName>
    </recommendedName>
</protein>
<dbReference type="EMBL" id="JAXOVC010000004">
    <property type="protein sequence ID" value="KAK4502736.1"/>
    <property type="molecule type" value="Genomic_DNA"/>
</dbReference>
<reference evidence="5 6" key="1">
    <citation type="journal article" date="2023" name="G3 (Bethesda)">
        <title>A chromosome-level genome assembly of Zasmidium syzygii isolated from banana leaves.</title>
        <authorList>
            <person name="van Westerhoven A.C."/>
            <person name="Mehrabi R."/>
            <person name="Talebi R."/>
            <person name="Steentjes M.B.F."/>
            <person name="Corcolon B."/>
            <person name="Chong P.A."/>
            <person name="Kema G.H.J."/>
            <person name="Seidl M.F."/>
        </authorList>
    </citation>
    <scope>NUCLEOTIDE SEQUENCE [LARGE SCALE GENOMIC DNA]</scope>
    <source>
        <strain evidence="5 6">P124</strain>
    </source>
</reference>
<keyword evidence="2" id="KW-0274">FAD</keyword>
<evidence type="ECO:0000313" key="6">
    <source>
        <dbReference type="Proteomes" id="UP001305779"/>
    </source>
</evidence>
<keyword evidence="6" id="KW-1185">Reference proteome</keyword>
<comment type="caution">
    <text evidence="5">The sequence shown here is derived from an EMBL/GenBank/DDBJ whole genome shotgun (WGS) entry which is preliminary data.</text>
</comment>
<keyword evidence="3" id="KW-0560">Oxidoreductase</keyword>
<dbReference type="PANTHER" id="PTHR46865:SF7">
    <property type="entry name" value="MONOOXYGENASE, PUTATIVE (AFU_ORTHOLOGUE AFUA_8G07040)-RELATED"/>
    <property type="match status" value="1"/>
</dbReference>
<evidence type="ECO:0000256" key="1">
    <source>
        <dbReference type="ARBA" id="ARBA00022630"/>
    </source>
</evidence>
<dbReference type="Gene3D" id="3.50.50.60">
    <property type="entry name" value="FAD/NAD(P)-binding domain"/>
    <property type="match status" value="1"/>
</dbReference>
<dbReference type="Gene3D" id="3.30.9.10">
    <property type="entry name" value="D-Amino Acid Oxidase, subunit A, domain 2"/>
    <property type="match status" value="1"/>
</dbReference>
<accession>A0ABR0EN97</accession>
<dbReference type="Proteomes" id="UP001305779">
    <property type="component" value="Unassembled WGS sequence"/>
</dbReference>
<proteinExistence type="predicted"/>
<sequence length="412" mass="44899">MATANRRILIIGAGVAGSVAAYWLGQAGFEVTVIERASQLPTAGQGIDITGPALEIVRKMGVEEQIRSRVTEEGGFAIVDDHSNEIAALGNASEGKGTLTQEIEIMRGDLTRILGDAAVSQGNVTRRFGCKITELRQSEKSVTVVFSDSGKAEDFDVVIGADGLRSKTRELALGSEIASRAFCGRDQYAAFFSIPFDSSDRPNSRFQHAPGGRSILVRPVDHERSSCYLMVTAEAQHLQDSLSQSQDKQKEAWLEIISDFHGSIGDRARQGLKSAKDFYFERTAQIKMDKWSTGRVALVGDAAYAPSPLTGQGTTCGILGAYILAGEVSTNPGDLSVVFSMYDQRLREYVSKSQTIPLGGYAPNLLNPYTSWGIYVLRTIFWFIARTGLWKILDISPQGKTFELPEYSFGKP</sequence>
<gene>
    <name evidence="5" type="ORF">PRZ48_006162</name>
</gene>
<dbReference type="InterPro" id="IPR051704">
    <property type="entry name" value="FAD_aromatic-hydroxylase"/>
</dbReference>
<evidence type="ECO:0000256" key="2">
    <source>
        <dbReference type="ARBA" id="ARBA00022827"/>
    </source>
</evidence>
<dbReference type="Pfam" id="PF01494">
    <property type="entry name" value="FAD_binding_3"/>
    <property type="match status" value="1"/>
</dbReference>
<organism evidence="5 6">
    <name type="scientific">Zasmidium cellare</name>
    <name type="common">Wine cellar mold</name>
    <name type="synonym">Racodium cellare</name>
    <dbReference type="NCBI Taxonomy" id="395010"/>
    <lineage>
        <taxon>Eukaryota</taxon>
        <taxon>Fungi</taxon>
        <taxon>Dikarya</taxon>
        <taxon>Ascomycota</taxon>
        <taxon>Pezizomycotina</taxon>
        <taxon>Dothideomycetes</taxon>
        <taxon>Dothideomycetidae</taxon>
        <taxon>Mycosphaerellales</taxon>
        <taxon>Mycosphaerellaceae</taxon>
        <taxon>Zasmidium</taxon>
    </lineage>
</organism>